<evidence type="ECO:0000256" key="4">
    <source>
        <dbReference type="ARBA" id="ARBA00008545"/>
    </source>
</evidence>
<evidence type="ECO:0000256" key="19">
    <source>
        <dbReference type="ARBA" id="ARBA00023268"/>
    </source>
</evidence>
<keyword evidence="10" id="KW-0540">Nuclease</keyword>
<keyword evidence="6" id="KW-1048">Host nucleus</keyword>
<evidence type="ECO:0000256" key="22">
    <source>
        <dbReference type="ARBA" id="ARBA00049360"/>
    </source>
</evidence>
<organism evidence="24">
    <name type="scientific">Rodent circovirus</name>
    <dbReference type="NCBI Taxonomy" id="2050016"/>
    <lineage>
        <taxon>Viruses</taxon>
        <taxon>Monodnaviria</taxon>
        <taxon>Shotokuvirae</taxon>
        <taxon>Cressdnaviricota</taxon>
        <taxon>Arfiviricetes</taxon>
        <taxon>Cirlivirales</taxon>
        <taxon>Circoviridae</taxon>
    </lineage>
</organism>
<evidence type="ECO:0000256" key="2">
    <source>
        <dbReference type="ARBA" id="ARBA00001946"/>
    </source>
</evidence>
<evidence type="ECO:0000256" key="6">
    <source>
        <dbReference type="ARBA" id="ARBA00022562"/>
    </source>
</evidence>
<dbReference type="Pfam" id="PF00910">
    <property type="entry name" value="RNA_helicase"/>
    <property type="match status" value="1"/>
</dbReference>
<evidence type="ECO:0000256" key="1">
    <source>
        <dbReference type="ARBA" id="ARBA00001936"/>
    </source>
</evidence>
<dbReference type="GO" id="GO:0003677">
    <property type="term" value="F:DNA binding"/>
    <property type="evidence" value="ECO:0007669"/>
    <property type="project" value="UniProtKB-KW"/>
</dbReference>
<comment type="similarity">
    <text evidence="4">Belongs to the nanoviruses/circoviruses replication-associated protein family.</text>
</comment>
<evidence type="ECO:0000256" key="11">
    <source>
        <dbReference type="ARBA" id="ARBA00022723"/>
    </source>
</evidence>
<evidence type="ECO:0000256" key="17">
    <source>
        <dbReference type="ARBA" id="ARBA00023124"/>
    </source>
</evidence>
<dbReference type="EMBL" id="KY370041">
    <property type="protein sequence ID" value="ATP66723.1"/>
    <property type="molecule type" value="Genomic_DNA"/>
</dbReference>
<dbReference type="GO" id="GO:0003724">
    <property type="term" value="F:RNA helicase activity"/>
    <property type="evidence" value="ECO:0007669"/>
    <property type="project" value="InterPro"/>
</dbReference>
<dbReference type="Gene3D" id="3.40.1310.20">
    <property type="match status" value="1"/>
</dbReference>
<dbReference type="Gene3D" id="3.40.50.300">
    <property type="entry name" value="P-loop containing nucleotide triphosphate hydrolases"/>
    <property type="match status" value="1"/>
</dbReference>
<dbReference type="SUPFAM" id="SSF52540">
    <property type="entry name" value="P-loop containing nucleoside triphosphate hydrolases"/>
    <property type="match status" value="1"/>
</dbReference>
<evidence type="ECO:0000256" key="5">
    <source>
        <dbReference type="ARBA" id="ARBA00014531"/>
    </source>
</evidence>
<dbReference type="InterPro" id="IPR027417">
    <property type="entry name" value="P-loop_NTPase"/>
</dbReference>
<evidence type="ECO:0000256" key="15">
    <source>
        <dbReference type="ARBA" id="ARBA00022806"/>
    </source>
</evidence>
<comment type="cofactor">
    <cofactor evidence="2">
        <name>Mg(2+)</name>
        <dbReference type="ChEBI" id="CHEBI:18420"/>
    </cofactor>
</comment>
<dbReference type="GO" id="GO:0046872">
    <property type="term" value="F:metal ion binding"/>
    <property type="evidence" value="ECO:0007669"/>
    <property type="project" value="UniProtKB-KW"/>
</dbReference>
<keyword evidence="7" id="KW-0808">Transferase</keyword>
<dbReference type="GO" id="GO:0042025">
    <property type="term" value="C:host cell nucleus"/>
    <property type="evidence" value="ECO:0007669"/>
    <property type="project" value="UniProtKB-SubCell"/>
</dbReference>
<keyword evidence="16" id="KW-0067">ATP-binding</keyword>
<feature type="domain" description="CRESS-DNA virus Rep endonuclease" evidence="23">
    <location>
        <begin position="5"/>
        <end position="110"/>
    </location>
</feature>
<keyword evidence="9" id="KW-0235">DNA replication</keyword>
<evidence type="ECO:0000256" key="18">
    <source>
        <dbReference type="ARBA" id="ARBA00023125"/>
    </source>
</evidence>
<dbReference type="GO" id="GO:0016787">
    <property type="term" value="F:hydrolase activity"/>
    <property type="evidence" value="ECO:0007669"/>
    <property type="project" value="UniProtKB-KW"/>
</dbReference>
<dbReference type="GO" id="GO:0004519">
    <property type="term" value="F:endonuclease activity"/>
    <property type="evidence" value="ECO:0007669"/>
    <property type="project" value="UniProtKB-KW"/>
</dbReference>
<evidence type="ECO:0000256" key="9">
    <source>
        <dbReference type="ARBA" id="ARBA00022705"/>
    </source>
</evidence>
<protein>
    <recommendedName>
        <fullName evidence="5">Replication-associated protein</fullName>
    </recommendedName>
    <alternativeName>
        <fullName evidence="20">ATP-dependent helicase Rep</fullName>
    </alternativeName>
    <alternativeName>
        <fullName evidence="21">RepP</fullName>
    </alternativeName>
</protein>
<proteinExistence type="inferred from homology"/>
<evidence type="ECO:0000256" key="12">
    <source>
        <dbReference type="ARBA" id="ARBA00022741"/>
    </source>
</evidence>
<dbReference type="GO" id="GO:0005524">
    <property type="term" value="F:ATP binding"/>
    <property type="evidence" value="ECO:0007669"/>
    <property type="project" value="UniProtKB-KW"/>
</dbReference>
<keyword evidence="15" id="KW-0347">Helicase</keyword>
<dbReference type="GO" id="GO:0003723">
    <property type="term" value="F:RNA binding"/>
    <property type="evidence" value="ECO:0007669"/>
    <property type="project" value="InterPro"/>
</dbReference>
<dbReference type="Pfam" id="PF02407">
    <property type="entry name" value="Viral_Rep"/>
    <property type="match status" value="1"/>
</dbReference>
<keyword evidence="14" id="KW-0378">Hydrolase</keyword>
<comment type="catalytic activity">
    <reaction evidence="22">
        <text>ATP + H2O = ADP + phosphate + H(+)</text>
        <dbReference type="Rhea" id="RHEA:13065"/>
        <dbReference type="ChEBI" id="CHEBI:15377"/>
        <dbReference type="ChEBI" id="CHEBI:15378"/>
        <dbReference type="ChEBI" id="CHEBI:30616"/>
        <dbReference type="ChEBI" id="CHEBI:43474"/>
        <dbReference type="ChEBI" id="CHEBI:456216"/>
    </reaction>
</comment>
<keyword evidence="11" id="KW-0479">Metal-binding</keyword>
<dbReference type="InterPro" id="IPR000605">
    <property type="entry name" value="Helicase_SF3_ssDNA/RNA_vir"/>
</dbReference>
<keyword evidence="8" id="KW-0548">Nucleotidyltransferase</keyword>
<keyword evidence="19" id="KW-0511">Multifunctional enzyme</keyword>
<keyword evidence="17" id="KW-0190">Covalent protein-DNA linkage</keyword>
<keyword evidence="12" id="KW-0547">Nucleotide-binding</keyword>
<reference evidence="24" key="1">
    <citation type="journal article" date="2018" name="Microbiome">
        <title>Comparative analysis of rodent and small mammal viromes to better understand the wildlife origin of emerging infectious diseases.</title>
        <authorList>
            <person name="Wu Z."/>
            <person name="Lu L."/>
            <person name="Du J."/>
            <person name="Yang L."/>
            <person name="Ren X."/>
            <person name="Liu B."/>
            <person name="Jiang J."/>
            <person name="Yang J."/>
            <person name="Dong J."/>
            <person name="Sun L."/>
            <person name="Zhu Y."/>
            <person name="Li Y."/>
            <person name="Zheng D."/>
            <person name="Zhang C."/>
            <person name="Su H."/>
            <person name="Zheng Y."/>
            <person name="Zhou H."/>
            <person name="Zhu G."/>
            <person name="Li H."/>
            <person name="Chmura A."/>
            <person name="Yang F."/>
            <person name="Daszak P."/>
            <person name="Wang J."/>
            <person name="Liu Q."/>
            <person name="Jin Q."/>
        </authorList>
    </citation>
    <scope>NUCLEOTIDE SEQUENCE</scope>
    <source>
        <strain evidence="24">RtAc-CV-1/GZ2015</strain>
    </source>
</reference>
<dbReference type="GO" id="GO:0016779">
    <property type="term" value="F:nucleotidyltransferase activity"/>
    <property type="evidence" value="ECO:0007669"/>
    <property type="project" value="UniProtKB-KW"/>
</dbReference>
<evidence type="ECO:0000256" key="13">
    <source>
        <dbReference type="ARBA" id="ARBA00022759"/>
    </source>
</evidence>
<evidence type="ECO:0000256" key="8">
    <source>
        <dbReference type="ARBA" id="ARBA00022695"/>
    </source>
</evidence>
<evidence type="ECO:0000256" key="20">
    <source>
        <dbReference type="ARBA" id="ARBA00030754"/>
    </source>
</evidence>
<dbReference type="PROSITE" id="PS52020">
    <property type="entry name" value="CRESS_DNA_REP"/>
    <property type="match status" value="1"/>
</dbReference>
<sequence length="312" mass="36464">MSALNERARRWVFTINNYTDEDIENCKYIFENKGGCYMILGFEEAPTTGTKHIQGYIHLGPQVYRSTLNTLSRKETGERLFSYLAVAKGSEWDNYKYCSKSGNFKEYGAMGSTSEEKRSNENKTKEIMNDWLVLSPEQFDDKWPVQSLHWRRKLTDWAAARKTQSGAWNGDLSSKNIWIFGPPGTGKSMWARSQQPPDRVYCKLINKWWGGFEPRYHKVVLMEDFPQDGKYLTQQMKVWSDRYNFTGETKGGQMEIIPGRFFFIVTSNFSLDDVFEGVDLQALKRRFHEVEVKDRNDIWLQVRLSVEVLIND</sequence>
<evidence type="ECO:0000256" key="21">
    <source>
        <dbReference type="ARBA" id="ARBA00032243"/>
    </source>
</evidence>
<evidence type="ECO:0000256" key="14">
    <source>
        <dbReference type="ARBA" id="ARBA00022801"/>
    </source>
</evidence>
<keyword evidence="13" id="KW-0255">Endonuclease</keyword>
<evidence type="ECO:0000256" key="10">
    <source>
        <dbReference type="ARBA" id="ARBA00022722"/>
    </source>
</evidence>
<evidence type="ECO:0000256" key="3">
    <source>
        <dbReference type="ARBA" id="ARBA00004147"/>
    </source>
</evidence>
<evidence type="ECO:0000256" key="16">
    <source>
        <dbReference type="ARBA" id="ARBA00022840"/>
    </source>
</evidence>
<comment type="subcellular location">
    <subcellularLocation>
        <location evidence="3">Host nucleus</location>
    </subcellularLocation>
</comment>
<evidence type="ECO:0000259" key="23">
    <source>
        <dbReference type="PROSITE" id="PS52020"/>
    </source>
</evidence>
<keyword evidence="18" id="KW-0238">DNA-binding</keyword>
<evidence type="ECO:0000313" key="24">
    <source>
        <dbReference type="EMBL" id="ATP66723.1"/>
    </source>
</evidence>
<dbReference type="GO" id="GO:0006260">
    <property type="term" value="P:DNA replication"/>
    <property type="evidence" value="ECO:0007669"/>
    <property type="project" value="UniProtKB-KW"/>
</dbReference>
<evidence type="ECO:0000256" key="7">
    <source>
        <dbReference type="ARBA" id="ARBA00022679"/>
    </source>
</evidence>
<name>A0A2H4MZ18_9CIRC</name>
<dbReference type="InterPro" id="IPR049912">
    <property type="entry name" value="CRESS_DNA_REP"/>
</dbReference>
<accession>A0A2H4MZ18</accession>
<comment type="cofactor">
    <cofactor evidence="1">
        <name>Mn(2+)</name>
        <dbReference type="ChEBI" id="CHEBI:29035"/>
    </cofactor>
</comment>